<dbReference type="InterPro" id="IPR005467">
    <property type="entry name" value="His_kinase_dom"/>
</dbReference>
<name>A0A4Y4F347_9GAMM</name>
<dbReference type="CDD" id="cd00075">
    <property type="entry name" value="HATPase"/>
    <property type="match status" value="1"/>
</dbReference>
<keyword evidence="4" id="KW-0175">Coiled coil</keyword>
<dbReference type="GO" id="GO:0000155">
    <property type="term" value="F:phosphorelay sensor kinase activity"/>
    <property type="evidence" value="ECO:0007669"/>
    <property type="project" value="InterPro"/>
</dbReference>
<dbReference type="EC" id="2.7.13.3" evidence="2"/>
<keyword evidence="5" id="KW-0472">Membrane</keyword>
<dbReference type="InterPro" id="IPR003661">
    <property type="entry name" value="HisK_dim/P_dom"/>
</dbReference>
<dbReference type="PANTHER" id="PTHR43065">
    <property type="entry name" value="SENSOR HISTIDINE KINASE"/>
    <property type="match status" value="1"/>
</dbReference>
<evidence type="ECO:0000256" key="4">
    <source>
        <dbReference type="SAM" id="Coils"/>
    </source>
</evidence>
<sequence length="527" mass="57338">MTDAVAQGGADSDTRAGRNRLMQRLATRFAALVVVVITLGSLVFAIVSAIWLYTSSLERAEATARASLEAARPTLTSTLWKYDYTSLRQLVGGLEGIPEIGAIQVRTSDGETLGTAFDTATADFEMAIRETNFEGKELLIGQLSARLDRAAVQARIEHLLLVQGAIFIGLIIVIYLLVRWTFRRLVNTPLRGLTDFVLRSDLLTTGPELRISDGPGGGALEFQQLERAINDQLRDHRRDWQELEEYKASLEDKVAERTRQLEAAQDEIVRNEKLAALGALVAGVAHELNTPIGNGLTAASTASETVRAAERELAEGTLTKSRLEDTLASTREASDIITSTLGRARELVGNFKQVAVDRQSENRRQFALNEVIEETLATLQPSMKKTPYRVETDLTVGLSIDGYPGPLGQVITNLCDNAVRHGFDGRDTGRVLITSAATDDDQVRIQVRDDGQGIPDAHLKKIFEPFFTTKLGAGGSGLGMSIVHRLVTQVMGGRIDVESHPGEGSVFTIVLPINAPIAAEPDSTREE</sequence>
<evidence type="ECO:0000313" key="8">
    <source>
        <dbReference type="Proteomes" id="UP000319812"/>
    </source>
</evidence>
<evidence type="ECO:0000256" key="3">
    <source>
        <dbReference type="ARBA" id="ARBA00022553"/>
    </source>
</evidence>
<dbReference type="EMBL" id="BJOC01000010">
    <property type="protein sequence ID" value="GED21561.1"/>
    <property type="molecule type" value="Genomic_DNA"/>
</dbReference>
<evidence type="ECO:0000256" key="5">
    <source>
        <dbReference type="SAM" id="Phobius"/>
    </source>
</evidence>
<dbReference type="Pfam" id="PF02518">
    <property type="entry name" value="HATPase_c"/>
    <property type="match status" value="1"/>
</dbReference>
<feature type="coiled-coil region" evidence="4">
    <location>
        <begin position="233"/>
        <end position="267"/>
    </location>
</feature>
<dbReference type="SUPFAM" id="SSF55874">
    <property type="entry name" value="ATPase domain of HSP90 chaperone/DNA topoisomerase II/histidine kinase"/>
    <property type="match status" value="1"/>
</dbReference>
<feature type="transmembrane region" description="Helical" evidence="5">
    <location>
        <begin position="159"/>
        <end position="178"/>
    </location>
</feature>
<keyword evidence="5" id="KW-1133">Transmembrane helix</keyword>
<reference evidence="7 8" key="1">
    <citation type="submission" date="2019-06" db="EMBL/GenBank/DDBJ databases">
        <title>Whole genome shotgun sequence of Halomonas halmophila NBRC 15537.</title>
        <authorList>
            <person name="Hosoyama A."/>
            <person name="Uohara A."/>
            <person name="Ohji S."/>
            <person name="Ichikawa N."/>
        </authorList>
    </citation>
    <scope>NUCLEOTIDE SEQUENCE [LARGE SCALE GENOMIC DNA]</scope>
    <source>
        <strain evidence="7 8">NBRC 15537</strain>
    </source>
</reference>
<dbReference type="InterPro" id="IPR036890">
    <property type="entry name" value="HATPase_C_sf"/>
</dbReference>
<gene>
    <name evidence="7" type="ORF">HHA01_05380</name>
</gene>
<accession>A0A4Y4F347</accession>
<feature type="domain" description="Histidine kinase" evidence="6">
    <location>
        <begin position="283"/>
        <end position="515"/>
    </location>
</feature>
<proteinExistence type="predicted"/>
<dbReference type="PRINTS" id="PR00344">
    <property type="entry name" value="BCTRLSENSOR"/>
</dbReference>
<dbReference type="AlphaFoldDB" id="A0A4Y4F347"/>
<comment type="caution">
    <text evidence="7">The sequence shown here is derived from an EMBL/GenBank/DDBJ whole genome shotgun (WGS) entry which is preliminary data.</text>
</comment>
<protein>
    <recommendedName>
        <fullName evidence="2">histidine kinase</fullName>
        <ecNumber evidence="2">2.7.13.3</ecNumber>
    </recommendedName>
</protein>
<dbReference type="OrthoDB" id="1931120at2"/>
<dbReference type="InterPro" id="IPR004358">
    <property type="entry name" value="Sig_transdc_His_kin-like_C"/>
</dbReference>
<evidence type="ECO:0000313" key="7">
    <source>
        <dbReference type="EMBL" id="GED21561.1"/>
    </source>
</evidence>
<evidence type="ECO:0000256" key="1">
    <source>
        <dbReference type="ARBA" id="ARBA00000085"/>
    </source>
</evidence>
<dbReference type="Gene3D" id="3.30.565.10">
    <property type="entry name" value="Histidine kinase-like ATPase, C-terminal domain"/>
    <property type="match status" value="1"/>
</dbReference>
<keyword evidence="5" id="KW-0812">Transmembrane</keyword>
<evidence type="ECO:0000259" key="6">
    <source>
        <dbReference type="PROSITE" id="PS50109"/>
    </source>
</evidence>
<dbReference type="CDD" id="cd00082">
    <property type="entry name" value="HisKA"/>
    <property type="match status" value="1"/>
</dbReference>
<dbReference type="SMART" id="SM00387">
    <property type="entry name" value="HATPase_c"/>
    <property type="match status" value="1"/>
</dbReference>
<keyword evidence="8" id="KW-1185">Reference proteome</keyword>
<dbReference type="PROSITE" id="PS50109">
    <property type="entry name" value="HIS_KIN"/>
    <property type="match status" value="1"/>
</dbReference>
<dbReference type="RefSeq" id="WP_141317565.1">
    <property type="nucleotide sequence ID" value="NZ_BJOC01000010.1"/>
</dbReference>
<comment type="catalytic activity">
    <reaction evidence="1">
        <text>ATP + protein L-histidine = ADP + protein N-phospho-L-histidine.</text>
        <dbReference type="EC" id="2.7.13.3"/>
    </reaction>
</comment>
<keyword evidence="3" id="KW-0597">Phosphoprotein</keyword>
<organism evidence="7 8">
    <name type="scientific">Halomonas halmophila</name>
    <dbReference type="NCBI Taxonomy" id="252"/>
    <lineage>
        <taxon>Bacteria</taxon>
        <taxon>Pseudomonadati</taxon>
        <taxon>Pseudomonadota</taxon>
        <taxon>Gammaproteobacteria</taxon>
        <taxon>Oceanospirillales</taxon>
        <taxon>Halomonadaceae</taxon>
        <taxon>Halomonas</taxon>
    </lineage>
</organism>
<feature type="transmembrane region" description="Helical" evidence="5">
    <location>
        <begin position="29"/>
        <end position="53"/>
    </location>
</feature>
<dbReference type="Gene3D" id="1.10.287.130">
    <property type="match status" value="1"/>
</dbReference>
<evidence type="ECO:0000256" key="2">
    <source>
        <dbReference type="ARBA" id="ARBA00012438"/>
    </source>
</evidence>
<dbReference type="InterPro" id="IPR003594">
    <property type="entry name" value="HATPase_dom"/>
</dbReference>
<dbReference type="Proteomes" id="UP000319812">
    <property type="component" value="Unassembled WGS sequence"/>
</dbReference>